<dbReference type="GO" id="GO:0008237">
    <property type="term" value="F:metallopeptidase activity"/>
    <property type="evidence" value="ECO:0007669"/>
    <property type="project" value="InterPro"/>
</dbReference>
<sequence>SEGQQALIETPSFASTMLYRYGLYLLLLASHSFRSAIAEDIVTRFDRISPFSPHLTPYPFLPREHEPSLPPINAHSRRANSQFDITFVCPNAPQQTCRFAQQGFENAGQYISQMISIKERVRVHATFRSFCNGRRKDRCGDMGNTLGMALPAAYFPARPKAQSATGDDTENTRFYLYPQSLVKQSKHDTKLDYAPYDIMAEFNSDFDFWFKSSGQTIGPNQTDFEFVATHEFTHGMGWDTSLVPFSVMYKDFSSTQNPYVAPQLYLHGPIASPSVDAWTLLTPFDKLVQDPTGKSIEAQVIPIQQWWPQGSGSLSLSSFISSFESSGAPFSAAASLYKAITSSTKSIALRNTTLYSTRSPGSYEPGSTLTHVDASYSNSQDFLMVPTVGDMVGKTLDELIARFGGRGVYGPGILDSLRLLGWEGSVELVVGKNVRDGNIASDATRSVSTYWRSALAVGAVMTSSVFLL</sequence>
<dbReference type="eggNOG" id="ENOG502SRIY">
    <property type="taxonomic scope" value="Eukaryota"/>
</dbReference>
<dbReference type="STRING" id="645134.A0A0L0HIH6"/>
<dbReference type="RefSeq" id="XP_016609285.1">
    <property type="nucleotide sequence ID" value="XM_016752578.1"/>
</dbReference>
<evidence type="ECO:0000313" key="1">
    <source>
        <dbReference type="EMBL" id="KND01246.1"/>
    </source>
</evidence>
<dbReference type="AlphaFoldDB" id="A0A0L0HIH6"/>
<name>A0A0L0HIH6_SPIPD</name>
<dbReference type="Gene3D" id="3.40.390.10">
    <property type="entry name" value="Collagenase (Catalytic Domain)"/>
    <property type="match status" value="1"/>
</dbReference>
<evidence type="ECO:0000313" key="2">
    <source>
        <dbReference type="Proteomes" id="UP000053201"/>
    </source>
</evidence>
<dbReference type="OrthoDB" id="73465at2759"/>
<dbReference type="SUPFAM" id="SSF55486">
    <property type="entry name" value="Metalloproteases ('zincins'), catalytic domain"/>
    <property type="match status" value="1"/>
</dbReference>
<accession>A0A0L0HIH6</accession>
<proteinExistence type="predicted"/>
<protein>
    <submittedName>
        <fullName evidence="1">Uncharacterized protein</fullName>
    </submittedName>
</protein>
<dbReference type="VEuPathDB" id="FungiDB:SPPG_04337"/>
<organism evidence="1 2">
    <name type="scientific">Spizellomyces punctatus (strain DAOM BR117)</name>
    <dbReference type="NCBI Taxonomy" id="645134"/>
    <lineage>
        <taxon>Eukaryota</taxon>
        <taxon>Fungi</taxon>
        <taxon>Fungi incertae sedis</taxon>
        <taxon>Chytridiomycota</taxon>
        <taxon>Chytridiomycota incertae sedis</taxon>
        <taxon>Chytridiomycetes</taxon>
        <taxon>Spizellomycetales</taxon>
        <taxon>Spizellomycetaceae</taxon>
        <taxon>Spizellomyces</taxon>
    </lineage>
</organism>
<gene>
    <name evidence="1" type="ORF">SPPG_04337</name>
</gene>
<dbReference type="EMBL" id="KQ257455">
    <property type="protein sequence ID" value="KND01246.1"/>
    <property type="molecule type" value="Genomic_DNA"/>
</dbReference>
<keyword evidence="2" id="KW-1185">Reference proteome</keyword>
<reference evidence="1 2" key="1">
    <citation type="submission" date="2009-08" db="EMBL/GenBank/DDBJ databases">
        <title>The Genome Sequence of Spizellomyces punctatus strain DAOM BR117.</title>
        <authorList>
            <consortium name="The Broad Institute Genome Sequencing Platform"/>
            <person name="Russ C."/>
            <person name="Cuomo C."/>
            <person name="Shea T."/>
            <person name="Young S.K."/>
            <person name="Zeng Q."/>
            <person name="Koehrsen M."/>
            <person name="Haas B."/>
            <person name="Borodovsky M."/>
            <person name="Guigo R."/>
            <person name="Alvarado L."/>
            <person name="Berlin A."/>
            <person name="Bochicchio J."/>
            <person name="Borenstein D."/>
            <person name="Chapman S."/>
            <person name="Chen Z."/>
            <person name="Engels R."/>
            <person name="Freedman E."/>
            <person name="Gellesch M."/>
            <person name="Goldberg J."/>
            <person name="Griggs A."/>
            <person name="Gujja S."/>
            <person name="Heiman D."/>
            <person name="Hepburn T."/>
            <person name="Howarth C."/>
            <person name="Jen D."/>
            <person name="Larson L."/>
            <person name="Lewis B."/>
            <person name="Mehta T."/>
            <person name="Park D."/>
            <person name="Pearson M."/>
            <person name="Roberts A."/>
            <person name="Saif S."/>
            <person name="Shenoy N."/>
            <person name="Sisk P."/>
            <person name="Stolte C."/>
            <person name="Sykes S."/>
            <person name="Thomson T."/>
            <person name="Walk T."/>
            <person name="White J."/>
            <person name="Yandava C."/>
            <person name="Burger G."/>
            <person name="Gray M.W."/>
            <person name="Holland P.W.H."/>
            <person name="King N."/>
            <person name="Lang F.B.F."/>
            <person name="Roger A.J."/>
            <person name="Ruiz-Trillo I."/>
            <person name="Lander E."/>
            <person name="Nusbaum C."/>
        </authorList>
    </citation>
    <scope>NUCLEOTIDE SEQUENCE [LARGE SCALE GENOMIC DNA]</scope>
    <source>
        <strain evidence="1 2">DAOM BR117</strain>
    </source>
</reference>
<dbReference type="GeneID" id="27687792"/>
<dbReference type="InParanoid" id="A0A0L0HIH6"/>
<feature type="non-terminal residue" evidence="1">
    <location>
        <position position="1"/>
    </location>
</feature>
<dbReference type="OMA" id="LTANDCD"/>
<dbReference type="InterPro" id="IPR024079">
    <property type="entry name" value="MetalloPept_cat_dom_sf"/>
</dbReference>
<dbReference type="Proteomes" id="UP000053201">
    <property type="component" value="Unassembled WGS sequence"/>
</dbReference>